<feature type="transmembrane region" description="Helical" evidence="1">
    <location>
        <begin position="64"/>
        <end position="87"/>
    </location>
</feature>
<organism evidence="2 3">
    <name type="scientific">Blastopirellula marina</name>
    <dbReference type="NCBI Taxonomy" id="124"/>
    <lineage>
        <taxon>Bacteria</taxon>
        <taxon>Pseudomonadati</taxon>
        <taxon>Planctomycetota</taxon>
        <taxon>Planctomycetia</taxon>
        <taxon>Pirellulales</taxon>
        <taxon>Pirellulaceae</taxon>
        <taxon>Blastopirellula</taxon>
    </lineage>
</organism>
<dbReference type="RefSeq" id="WP_105335399.1">
    <property type="nucleotide sequence ID" value="NZ_PUHZ01000011.1"/>
</dbReference>
<evidence type="ECO:0000313" key="2">
    <source>
        <dbReference type="EMBL" id="PQO46021.1"/>
    </source>
</evidence>
<sequence>METIPNDDSQGASEDEYHLHLLSVFHYVVAGLSALAGCLPLLCVLMGIFLMAAGVASNRPDSAVPMLMGGGMMMFGLLLFVFLEALAVGQLLNARYLQTHRHHTYCLVVAVINCLSFPLGTILGTFTILVLVRPSVRKLFGVD</sequence>
<keyword evidence="1" id="KW-1133">Transmembrane helix</keyword>
<accession>A0A2S8GNU0</accession>
<dbReference type="EMBL" id="PUHZ01000011">
    <property type="protein sequence ID" value="PQO46021.1"/>
    <property type="molecule type" value="Genomic_DNA"/>
</dbReference>
<reference evidence="2 3" key="1">
    <citation type="submission" date="2018-02" db="EMBL/GenBank/DDBJ databases">
        <title>Comparative genomes isolates from brazilian mangrove.</title>
        <authorList>
            <person name="Araujo J.E."/>
            <person name="Taketani R.G."/>
            <person name="Silva M.C.P."/>
            <person name="Loureco M.V."/>
            <person name="Andreote F.D."/>
        </authorList>
    </citation>
    <scope>NUCLEOTIDE SEQUENCE [LARGE SCALE GENOMIC DNA]</scope>
    <source>
        <strain evidence="2 3">Nap-Phe MGV</strain>
    </source>
</reference>
<dbReference type="AlphaFoldDB" id="A0A2S8GNU0"/>
<evidence type="ECO:0000313" key="3">
    <source>
        <dbReference type="Proteomes" id="UP000237819"/>
    </source>
</evidence>
<dbReference type="OrthoDB" id="281928at2"/>
<feature type="transmembrane region" description="Helical" evidence="1">
    <location>
        <begin position="24"/>
        <end position="52"/>
    </location>
</feature>
<proteinExistence type="predicted"/>
<gene>
    <name evidence="2" type="ORF">C5Y93_10580</name>
</gene>
<name>A0A2S8GNU0_9BACT</name>
<protein>
    <submittedName>
        <fullName evidence="2">Uncharacterized protein</fullName>
    </submittedName>
</protein>
<keyword evidence="1" id="KW-0812">Transmembrane</keyword>
<dbReference type="Proteomes" id="UP000237819">
    <property type="component" value="Unassembled WGS sequence"/>
</dbReference>
<feature type="transmembrane region" description="Helical" evidence="1">
    <location>
        <begin position="107"/>
        <end position="132"/>
    </location>
</feature>
<keyword evidence="1" id="KW-0472">Membrane</keyword>
<comment type="caution">
    <text evidence="2">The sequence shown here is derived from an EMBL/GenBank/DDBJ whole genome shotgun (WGS) entry which is preliminary data.</text>
</comment>
<evidence type="ECO:0000256" key="1">
    <source>
        <dbReference type="SAM" id="Phobius"/>
    </source>
</evidence>